<dbReference type="SUPFAM" id="SSF75011">
    <property type="entry name" value="3-carboxy-cis,cis-mucoante lactonizing enzyme"/>
    <property type="match status" value="1"/>
</dbReference>
<evidence type="ECO:0000256" key="1">
    <source>
        <dbReference type="ARBA" id="ARBA00005564"/>
    </source>
</evidence>
<dbReference type="EMBL" id="CP132942">
    <property type="protein sequence ID" value="XCB34983.1"/>
    <property type="molecule type" value="Genomic_DNA"/>
</dbReference>
<dbReference type="PANTHER" id="PTHR30344">
    <property type="entry name" value="6-PHOSPHOGLUCONOLACTONASE-RELATED"/>
    <property type="match status" value="1"/>
</dbReference>
<dbReference type="InterPro" id="IPR050282">
    <property type="entry name" value="Cycloisomerase_2"/>
</dbReference>
<evidence type="ECO:0000256" key="2">
    <source>
        <dbReference type="ARBA" id="ARBA00022526"/>
    </source>
</evidence>
<dbReference type="GO" id="GO:0006006">
    <property type="term" value="P:glucose metabolic process"/>
    <property type="evidence" value="ECO:0007669"/>
    <property type="project" value="UniProtKB-KW"/>
</dbReference>
<proteinExistence type="inferred from homology"/>
<sequence>MERRGRLRRSVAVGAAMILPVFTGCTGFFPPVNNSGGGTGATGNQVYVLNQTTKSVSGFVVGTGTLKAVNNSPVTLGSQPFAEVVTPNNAFLYIAGQALISLYLINSDGSLSAPSGGAEQNAVTAASLAVSPDGQWLIALDSLTQQLDIYQINSSTGALTAAAGSPAAYPIPSGSGTWQPSMVQVSPDGTLIFAALGTAGDATFTFNTTTGLATSSQHLPNVNASTGDYALAVDPKTAYLYIARSGTNGGVAVYIIGSGGTLNSVTGSPFAAGNGTQSVVLDSTGTYVYAGNRTGGTISGYTIVAGTTQAALTLNPLSGSPYLSGTSVQSLGIDRTGKYLLAAAVGGSPDLTMYSFDITTPGKLDPATSIATDTDPAGAVAVALTH</sequence>
<dbReference type="RefSeq" id="WP_353066612.1">
    <property type="nucleotide sequence ID" value="NZ_CP132942.1"/>
</dbReference>
<dbReference type="PANTHER" id="PTHR30344:SF1">
    <property type="entry name" value="6-PHOSPHOGLUCONOLACTONASE"/>
    <property type="match status" value="1"/>
</dbReference>
<evidence type="ECO:0000313" key="3">
    <source>
        <dbReference type="EMBL" id="XCB34983.1"/>
    </source>
</evidence>
<dbReference type="PROSITE" id="PS51257">
    <property type="entry name" value="PROKAR_LIPOPROTEIN"/>
    <property type="match status" value="1"/>
</dbReference>
<reference evidence="3" key="2">
    <citation type="journal article" date="2024" name="Environ. Microbiol.">
        <title>Genome analysis and description of Tunturibacter gen. nov. expands the diversity of Terriglobia in tundra soils.</title>
        <authorList>
            <person name="Messyasz A."/>
            <person name="Mannisto M.K."/>
            <person name="Kerkhof L.J."/>
            <person name="Haggblom M.M."/>
        </authorList>
    </citation>
    <scope>NUCLEOTIDE SEQUENCE</scope>
    <source>
        <strain evidence="3">X5P6</strain>
    </source>
</reference>
<organism evidence="3">
    <name type="scientific">Tunturiibacter psychrotolerans</name>
    <dbReference type="NCBI Taxonomy" id="3069686"/>
    <lineage>
        <taxon>Bacteria</taxon>
        <taxon>Pseudomonadati</taxon>
        <taxon>Acidobacteriota</taxon>
        <taxon>Terriglobia</taxon>
        <taxon>Terriglobales</taxon>
        <taxon>Acidobacteriaceae</taxon>
        <taxon>Tunturiibacter</taxon>
    </lineage>
</organism>
<dbReference type="Pfam" id="PF10282">
    <property type="entry name" value="Lactonase"/>
    <property type="match status" value="2"/>
</dbReference>
<dbReference type="InterPro" id="IPR015943">
    <property type="entry name" value="WD40/YVTN_repeat-like_dom_sf"/>
</dbReference>
<keyword evidence="2" id="KW-0313">Glucose metabolism</keyword>
<dbReference type="AlphaFoldDB" id="A0AAU7ZVK5"/>
<keyword evidence="2" id="KW-0119">Carbohydrate metabolism</keyword>
<gene>
    <name evidence="3" type="ORF">RBB77_08840</name>
</gene>
<dbReference type="InterPro" id="IPR019405">
    <property type="entry name" value="Lactonase_7-beta_prop"/>
</dbReference>
<accession>A0AAU7ZVK5</accession>
<protein>
    <submittedName>
        <fullName evidence="3">Beta-propeller fold lactonase family protein</fullName>
    </submittedName>
</protein>
<name>A0AAU7ZVK5_9BACT</name>
<dbReference type="GO" id="GO:0017057">
    <property type="term" value="F:6-phosphogluconolactonase activity"/>
    <property type="evidence" value="ECO:0007669"/>
    <property type="project" value="TreeGrafter"/>
</dbReference>
<comment type="similarity">
    <text evidence="1">Belongs to the cycloisomerase 2 family.</text>
</comment>
<dbReference type="KEGG" id="tpsc:RBB77_08840"/>
<dbReference type="Gene3D" id="2.130.10.10">
    <property type="entry name" value="YVTN repeat-like/Quinoprotein amine dehydrogenase"/>
    <property type="match status" value="2"/>
</dbReference>
<reference evidence="3" key="1">
    <citation type="submission" date="2023-08" db="EMBL/GenBank/DDBJ databases">
        <authorList>
            <person name="Messyasz A."/>
            <person name="Mannisto M.K."/>
            <person name="Kerkhof L.J."/>
            <person name="Haggblom M."/>
        </authorList>
    </citation>
    <scope>NUCLEOTIDE SEQUENCE</scope>
    <source>
        <strain evidence="3">X5P6</strain>
    </source>
</reference>